<comment type="caution">
    <text evidence="2">The sequence shown here is derived from an EMBL/GenBank/DDBJ whole genome shotgun (WGS) entry which is preliminary data.</text>
</comment>
<dbReference type="OrthoDB" id="146583at2759"/>
<gene>
    <name evidence="2" type="ORF">PHPALM_17591</name>
</gene>
<organism evidence="2 3">
    <name type="scientific">Phytophthora palmivora</name>
    <dbReference type="NCBI Taxonomy" id="4796"/>
    <lineage>
        <taxon>Eukaryota</taxon>
        <taxon>Sar</taxon>
        <taxon>Stramenopiles</taxon>
        <taxon>Oomycota</taxon>
        <taxon>Peronosporomycetes</taxon>
        <taxon>Peronosporales</taxon>
        <taxon>Peronosporaceae</taxon>
        <taxon>Phytophthora</taxon>
    </lineage>
</organism>
<sequence>MSFSTLHIRGVFCILFLGFVTLITHPPVVVATDSIKNPEFEPVETPVIASTDGTTGVARLLRRESGTTNDDTTVVDKKALFVDILVLSDPETEERNILGSTVGAIFKVLEKAVGRAKADKWKANYFEFMHPILYKMGLTPGHLYTKASTKTNPKTQAKYMRAGARFEEYLKRKQAREAPQP</sequence>
<keyword evidence="1" id="KW-0732">Signal</keyword>
<keyword evidence="3" id="KW-1185">Reference proteome</keyword>
<proteinExistence type="predicted"/>
<feature type="chain" id="PRO_5015116080" evidence="1">
    <location>
        <begin position="32"/>
        <end position="181"/>
    </location>
</feature>
<feature type="signal peptide" evidence="1">
    <location>
        <begin position="1"/>
        <end position="31"/>
    </location>
</feature>
<evidence type="ECO:0000313" key="3">
    <source>
        <dbReference type="Proteomes" id="UP000237271"/>
    </source>
</evidence>
<evidence type="ECO:0000256" key="1">
    <source>
        <dbReference type="SAM" id="SignalP"/>
    </source>
</evidence>
<evidence type="ECO:0000313" key="2">
    <source>
        <dbReference type="EMBL" id="POM66534.1"/>
    </source>
</evidence>
<accession>A0A2P4XLX8</accession>
<reference evidence="2 3" key="1">
    <citation type="journal article" date="2017" name="Genome Biol. Evol.">
        <title>Phytophthora megakarya and P. palmivora, closely related causal agents of cacao black pod rot, underwent increases in genome sizes and gene numbers by different mechanisms.</title>
        <authorList>
            <person name="Ali S.S."/>
            <person name="Shao J."/>
            <person name="Lary D.J."/>
            <person name="Kronmiller B."/>
            <person name="Shen D."/>
            <person name="Strem M.D."/>
            <person name="Amoako-Attah I."/>
            <person name="Akrofi A.Y."/>
            <person name="Begoude B.A."/>
            <person name="Ten Hoopen G.M."/>
            <person name="Coulibaly K."/>
            <person name="Kebe B.I."/>
            <person name="Melnick R.L."/>
            <person name="Guiltinan M.J."/>
            <person name="Tyler B.M."/>
            <person name="Meinhardt L.W."/>
            <person name="Bailey B.A."/>
        </authorList>
    </citation>
    <scope>NUCLEOTIDE SEQUENCE [LARGE SCALE GENOMIC DNA]</scope>
    <source>
        <strain evidence="3">sbr112.9</strain>
    </source>
</reference>
<name>A0A2P4XLX8_9STRA</name>
<protein>
    <submittedName>
        <fullName evidence="2">Hep/Hag repeat protein</fullName>
    </submittedName>
</protein>
<dbReference type="Proteomes" id="UP000237271">
    <property type="component" value="Unassembled WGS sequence"/>
</dbReference>
<dbReference type="AlphaFoldDB" id="A0A2P4XLX8"/>
<dbReference type="EMBL" id="NCKW01009592">
    <property type="protein sequence ID" value="POM66534.1"/>
    <property type="molecule type" value="Genomic_DNA"/>
</dbReference>